<dbReference type="GO" id="GO:0042910">
    <property type="term" value="F:xenobiotic transmembrane transporter activity"/>
    <property type="evidence" value="ECO:0007669"/>
    <property type="project" value="TreeGrafter"/>
</dbReference>
<protein>
    <submittedName>
        <fullName evidence="3">Cobalt-zinc-cadmium resistance protein CzcA Cation efflux system protein CusA</fullName>
    </submittedName>
</protein>
<feature type="transmembrane region" description="Helical" evidence="2">
    <location>
        <begin position="870"/>
        <end position="894"/>
    </location>
</feature>
<organism evidence="3">
    <name type="scientific">uncultured Pyrinomonadaceae bacterium</name>
    <dbReference type="NCBI Taxonomy" id="2283094"/>
    <lineage>
        <taxon>Bacteria</taxon>
        <taxon>Pseudomonadati</taxon>
        <taxon>Acidobacteriota</taxon>
        <taxon>Blastocatellia</taxon>
        <taxon>Blastocatellales</taxon>
        <taxon>Pyrinomonadaceae</taxon>
        <taxon>environmental samples</taxon>
    </lineage>
</organism>
<feature type="transmembrane region" description="Helical" evidence="2">
    <location>
        <begin position="185"/>
        <end position="202"/>
    </location>
</feature>
<accession>A0A6J4NBF7</accession>
<evidence type="ECO:0000313" key="3">
    <source>
        <dbReference type="EMBL" id="CAA9380041.1"/>
    </source>
</evidence>
<feature type="region of interest" description="Disordered" evidence="1">
    <location>
        <begin position="906"/>
        <end position="942"/>
    </location>
</feature>
<gene>
    <name evidence="3" type="ORF">AVDCRST_MAG74-293</name>
</gene>
<keyword evidence="2" id="KW-1133">Transmembrane helix</keyword>
<dbReference type="InterPro" id="IPR001036">
    <property type="entry name" value="Acrflvin-R"/>
</dbReference>
<dbReference type="SUPFAM" id="SSF82693">
    <property type="entry name" value="Multidrug efflux transporter AcrB pore domain, PN1, PN2, PC1 and PC2 subdomains"/>
    <property type="match status" value="2"/>
</dbReference>
<dbReference type="EMBL" id="CADCUR010000023">
    <property type="protein sequence ID" value="CAA9380041.1"/>
    <property type="molecule type" value="Genomic_DNA"/>
</dbReference>
<dbReference type="Pfam" id="PF00873">
    <property type="entry name" value="ACR_tran"/>
    <property type="match status" value="1"/>
</dbReference>
<proteinExistence type="predicted"/>
<dbReference type="Gene3D" id="3.30.70.1430">
    <property type="entry name" value="Multidrug efflux transporter AcrB pore domain"/>
    <property type="match status" value="1"/>
</dbReference>
<dbReference type="AlphaFoldDB" id="A0A6J4NBF7"/>
<feature type="transmembrane region" description="Helical" evidence="2">
    <location>
        <begin position="838"/>
        <end position="858"/>
    </location>
</feature>
<feature type="transmembrane region" description="Helical" evidence="2">
    <location>
        <begin position="319"/>
        <end position="344"/>
    </location>
</feature>
<dbReference type="PRINTS" id="PR00702">
    <property type="entry name" value="ACRIFLAVINRP"/>
</dbReference>
<dbReference type="Gene3D" id="3.30.70.1440">
    <property type="entry name" value="Multidrug efflux transporter AcrB pore domain"/>
    <property type="match status" value="1"/>
</dbReference>
<feature type="transmembrane region" description="Helical" evidence="2">
    <location>
        <begin position="796"/>
        <end position="817"/>
    </location>
</feature>
<dbReference type="PANTHER" id="PTHR32063:SF4">
    <property type="entry name" value="SLR6043 PROTEIN"/>
    <property type="match status" value="1"/>
</dbReference>
<keyword evidence="2" id="KW-0472">Membrane</keyword>
<dbReference type="PANTHER" id="PTHR32063">
    <property type="match status" value="1"/>
</dbReference>
<reference evidence="3" key="1">
    <citation type="submission" date="2020-02" db="EMBL/GenBank/DDBJ databases">
        <authorList>
            <person name="Meier V. D."/>
        </authorList>
    </citation>
    <scope>NUCLEOTIDE SEQUENCE</scope>
    <source>
        <strain evidence="3">AVDCRST_MAG74</strain>
    </source>
</reference>
<dbReference type="SUPFAM" id="SSF82714">
    <property type="entry name" value="Multidrug efflux transporter AcrB TolC docking domain, DN and DC subdomains"/>
    <property type="match status" value="2"/>
</dbReference>
<dbReference type="GO" id="GO:0005886">
    <property type="term" value="C:plasma membrane"/>
    <property type="evidence" value="ECO:0007669"/>
    <property type="project" value="TreeGrafter"/>
</dbReference>
<sequence length="942" mass="102898">MRTLADWTIRPRLLTITGISQVIPIGGGVKQYQALVSPEKLAQFGITIEDVTTALEKSNANSTGGFVDAQSQEYLVRNLGRFYTIDELKQTVVAYRNNTAIRLGDVANVEFGARIKRGDAGSNGKPAVIMSVQKQPGASTIELTEKVETAMLELQTTLPPDIEINTNLFRQSNFIEASIGNVVEALRDGAILVAIVLFLFLLNFRTTAITLTAIPLSFVVTFLVLWAFGISINTMTLGGLAVAIGELVDDAIVDIENIFRRLRENRSLPNPLPSLEVIYRASLEVRSSIVYATIIVALVFLPLFMLTGVEGRLLAPLGLAYITSLVASLFVSLTITPVLASYLLPQLFRGKQTFASVWFEKLKSKFTGNEKSGSGETTDHTEEDSFVVRWLKKYDERLLHWTLRHPYKVMAGAAVLFLLTMATLPFVGTAFLPEFNEGTLTINVQAQPGTSLSESNRIGQISEKLILEVPEVASTGRRTGRAELDEHAEGVHYTEIDVDLKESERTREEILADIREKLALVPGVSVNVGQPISHRLDHLQSGVRAQIAVKLFGDDLGVLRSKAEELRNVMQTVEGATDVQIEKQVLIPQVRFNIDRARAAQYGLQPGEITETLETALNGRRVSEAIEGARRYDVVVRFDDASRNSLDALRNTTIDTPQGTQIPISAVADIEQIPGPNQILRENTKRRIVVSANTGGRDLGSVVQDMQQRVNAQVNLPPGYFVEFGGQFQASQEATKTLSVLTIFSLAAIFFLLIKALGDWRSALQVMINIPLALIGAVIALLLTGGVFSIATLVGFISLVGITSRNGIMMISHYLHLMREEGENFTEQMIVRGSLERLVPVLMTALTAGLSLIPFILAADAPGKEILHPLAVVVVGGILTATLLDQLVTPAVFYKFGKPSAERIIAEREGRTSGSGEWGDAENDAPKDADVPPFSKELPKPV</sequence>
<feature type="transmembrane region" description="Helical" evidence="2">
    <location>
        <begin position="766"/>
        <end position="790"/>
    </location>
</feature>
<feature type="transmembrane region" description="Helical" evidence="2">
    <location>
        <begin position="409"/>
        <end position="432"/>
    </location>
</feature>
<name>A0A6J4NBF7_9BACT</name>
<keyword evidence="2" id="KW-0812">Transmembrane</keyword>
<dbReference type="Gene3D" id="3.30.2090.10">
    <property type="entry name" value="Multidrug efflux transporter AcrB TolC docking domain, DN and DC subdomains"/>
    <property type="match status" value="2"/>
</dbReference>
<evidence type="ECO:0000256" key="2">
    <source>
        <dbReference type="SAM" id="Phobius"/>
    </source>
</evidence>
<dbReference type="Gene3D" id="1.20.1640.10">
    <property type="entry name" value="Multidrug efflux transporter AcrB transmembrane domain"/>
    <property type="match status" value="2"/>
</dbReference>
<dbReference type="Gene3D" id="3.30.70.1320">
    <property type="entry name" value="Multidrug efflux transporter AcrB pore domain like"/>
    <property type="match status" value="1"/>
</dbReference>
<evidence type="ECO:0000256" key="1">
    <source>
        <dbReference type="SAM" id="MobiDB-lite"/>
    </source>
</evidence>
<feature type="transmembrane region" description="Helical" evidence="2">
    <location>
        <begin position="289"/>
        <end position="307"/>
    </location>
</feature>
<dbReference type="SUPFAM" id="SSF82866">
    <property type="entry name" value="Multidrug efflux transporter AcrB transmembrane domain"/>
    <property type="match status" value="2"/>
</dbReference>
<feature type="transmembrane region" description="Helical" evidence="2">
    <location>
        <begin position="737"/>
        <end position="754"/>
    </location>
</feature>
<dbReference type="InterPro" id="IPR027463">
    <property type="entry name" value="AcrB_DN_DC_subdom"/>
</dbReference>